<evidence type="ECO:0000256" key="9">
    <source>
        <dbReference type="ARBA" id="ARBA00023295"/>
    </source>
</evidence>
<evidence type="ECO:0000256" key="13">
    <source>
        <dbReference type="NCBIfam" id="TIGR02402"/>
    </source>
</evidence>
<comment type="subcellular location">
    <subcellularLocation>
        <location evidence="1">Cytoplasm</location>
    </subcellularLocation>
</comment>
<dbReference type="Gene3D" id="3.20.20.80">
    <property type="entry name" value="Glycosidases"/>
    <property type="match status" value="1"/>
</dbReference>
<evidence type="ECO:0000256" key="8">
    <source>
        <dbReference type="ARBA" id="ARBA00023277"/>
    </source>
</evidence>
<evidence type="ECO:0000256" key="11">
    <source>
        <dbReference type="ARBA" id="ARBA00033284"/>
    </source>
</evidence>
<dbReference type="Proteomes" id="UP001416858">
    <property type="component" value="Unassembled WGS sequence"/>
</dbReference>
<dbReference type="NCBIfam" id="TIGR02402">
    <property type="entry name" value="trehalose_TreZ"/>
    <property type="match status" value="1"/>
</dbReference>
<dbReference type="CDD" id="cd02853">
    <property type="entry name" value="E_set_MTHase_like_N"/>
    <property type="match status" value="1"/>
</dbReference>
<keyword evidence="7 14" id="KW-0378">Hydrolase</keyword>
<dbReference type="PANTHER" id="PTHR43651:SF11">
    <property type="entry name" value="MALTO-OLIGOSYLTREHALOSE TREHALOHYDROLASE"/>
    <property type="match status" value="1"/>
</dbReference>
<keyword evidence="9 14" id="KW-0326">Glycosidase</keyword>
<organism evidence="16 17">
    <name type="scientific">Novipirellula caenicola</name>
    <dbReference type="NCBI Taxonomy" id="1536901"/>
    <lineage>
        <taxon>Bacteria</taxon>
        <taxon>Pseudomonadati</taxon>
        <taxon>Planctomycetota</taxon>
        <taxon>Planctomycetia</taxon>
        <taxon>Pirellulales</taxon>
        <taxon>Pirellulaceae</taxon>
        <taxon>Novipirellula</taxon>
    </lineage>
</organism>
<evidence type="ECO:0000256" key="2">
    <source>
        <dbReference type="ARBA" id="ARBA00005199"/>
    </source>
</evidence>
<dbReference type="InterPro" id="IPR044901">
    <property type="entry name" value="Trehalose_TreZ_E-set_sf"/>
</dbReference>
<evidence type="ECO:0000256" key="6">
    <source>
        <dbReference type="ARBA" id="ARBA00022490"/>
    </source>
</evidence>
<evidence type="ECO:0000256" key="14">
    <source>
        <dbReference type="PIRNR" id="PIRNR006337"/>
    </source>
</evidence>
<protein>
    <recommendedName>
        <fullName evidence="5 13">Malto-oligosyltrehalose trehalohydrolase</fullName>
        <shortName evidence="14">MTHase</shortName>
        <ecNumber evidence="4 13">3.2.1.141</ecNumber>
    </recommendedName>
    <alternativeName>
        <fullName evidence="11 14">4-alpha-D-((1-&gt;4)-alpha-D-glucano)trehalose trehalohydrolase</fullName>
    </alternativeName>
    <alternativeName>
        <fullName evidence="10 14">Maltooligosyl trehalose trehalohydrolase</fullName>
    </alternativeName>
</protein>
<name>A0ABP9VM94_9BACT</name>
<dbReference type="PANTHER" id="PTHR43651">
    <property type="entry name" value="1,4-ALPHA-GLUCAN-BRANCHING ENZYME"/>
    <property type="match status" value="1"/>
</dbReference>
<keyword evidence="8" id="KW-0119">Carbohydrate metabolism</keyword>
<dbReference type="SMART" id="SM00642">
    <property type="entry name" value="Aamy"/>
    <property type="match status" value="1"/>
</dbReference>
<dbReference type="InterPro" id="IPR013783">
    <property type="entry name" value="Ig-like_fold"/>
</dbReference>
<dbReference type="RefSeq" id="WP_345683281.1">
    <property type="nucleotide sequence ID" value="NZ_BAABRO010000003.1"/>
</dbReference>
<dbReference type="CDD" id="cd11325">
    <property type="entry name" value="AmyAc_GTHase"/>
    <property type="match status" value="1"/>
</dbReference>
<dbReference type="EMBL" id="BAABRO010000003">
    <property type="protein sequence ID" value="GAA5506325.1"/>
    <property type="molecule type" value="Genomic_DNA"/>
</dbReference>
<keyword evidence="6" id="KW-0963">Cytoplasm</keyword>
<evidence type="ECO:0000313" key="16">
    <source>
        <dbReference type="EMBL" id="GAA5506325.1"/>
    </source>
</evidence>
<dbReference type="InterPro" id="IPR012768">
    <property type="entry name" value="Trehalose_TreZ"/>
</dbReference>
<evidence type="ECO:0000256" key="12">
    <source>
        <dbReference type="ARBA" id="ARBA00034013"/>
    </source>
</evidence>
<dbReference type="EC" id="3.2.1.141" evidence="4 13"/>
<comment type="similarity">
    <text evidence="3 14">Belongs to the glycosyl hydrolase 13 family.</text>
</comment>
<gene>
    <name evidence="16" type="primary">treZ_1</name>
    <name evidence="16" type="ORF">Rcae01_01777</name>
</gene>
<reference evidence="16 17" key="1">
    <citation type="submission" date="2024-02" db="EMBL/GenBank/DDBJ databases">
        <title>Rhodopirellula caenicola NBRC 110016.</title>
        <authorList>
            <person name="Ichikawa N."/>
            <person name="Katano-Makiyama Y."/>
            <person name="Hidaka K."/>
        </authorList>
    </citation>
    <scope>NUCLEOTIDE SEQUENCE [LARGE SCALE GENOMIC DNA]</scope>
    <source>
        <strain evidence="16 17">NBRC 110016</strain>
    </source>
</reference>
<evidence type="ECO:0000256" key="10">
    <source>
        <dbReference type="ARBA" id="ARBA00032057"/>
    </source>
</evidence>
<keyword evidence="17" id="KW-1185">Reference proteome</keyword>
<evidence type="ECO:0000256" key="7">
    <source>
        <dbReference type="ARBA" id="ARBA00022801"/>
    </source>
</evidence>
<dbReference type="SUPFAM" id="SSF51445">
    <property type="entry name" value="(Trans)glycosidases"/>
    <property type="match status" value="1"/>
</dbReference>
<sequence length="614" mass="69036">MKHSLSSQFESSLIDWANTAPHQTLGATLVGNNQTRFVVWAPERDQVEVELVEQDRRIKLQKNDDGYHVGLVEDCGPSTRYFYRCDGGPQRPDPVSRYQPLGVHGPSEVVDPAFDWTDSQWQSVKRDDLIIYEMHVGAFTPSGTFLSAIERLDELVELGVTAIELMPLADAAGRWNWGYDGVNWFAPNHNYGTPTDLKQLVDAAHQKGLAVIVDVVYNHLGPEGNYLGEFAPYFSAKHGTPWGDAPNFDDPQWGSEVRRYVIANAIYWLDEFHIDGLRVDAIHCTRDDSDPHIVAEMSEAVRRWSEAANRDALLIAESNVHDPEMNRPLAEGGIGFDAQWCDDFLHSVFAVVRPGEQLSNRVYRSGTDLAQSLSKGFVFEGTMRKARSRQTPDTRTETHGLVYSIQNHDFIGNHPLAKRLDQLTSPATQKSAAALLCLTPAIPMLFMGEEFASTRPFLFFVDFTDAELQQAVVNGRRLEYPQHDWSEGLLPTEEAAFRSSKLESRENGNQSMLQWYQSLIKLRKQWRASGLLSDANIQTHYDRESSLYQIRYARGPETATVYSRLTTNETDAGPITIEPTGELLLDSLPETSVEHVAVNELLLNQAKIFYSSGS</sequence>
<dbReference type="Gene3D" id="1.10.10.760">
    <property type="entry name" value="E-set domains of sugar-utilizing enzymes"/>
    <property type="match status" value="1"/>
</dbReference>
<dbReference type="Gene3D" id="2.60.40.10">
    <property type="entry name" value="Immunoglobulins"/>
    <property type="match status" value="1"/>
</dbReference>
<dbReference type="SUPFAM" id="SSF81296">
    <property type="entry name" value="E set domains"/>
    <property type="match status" value="1"/>
</dbReference>
<evidence type="ECO:0000259" key="15">
    <source>
        <dbReference type="SMART" id="SM00642"/>
    </source>
</evidence>
<evidence type="ECO:0000256" key="3">
    <source>
        <dbReference type="ARBA" id="ARBA00008061"/>
    </source>
</evidence>
<evidence type="ECO:0000256" key="5">
    <source>
        <dbReference type="ARBA" id="ARBA00015938"/>
    </source>
</evidence>
<dbReference type="InterPro" id="IPR006047">
    <property type="entry name" value="GH13_cat_dom"/>
</dbReference>
<comment type="pathway">
    <text evidence="2 14">Glycan biosynthesis; trehalose biosynthesis.</text>
</comment>
<evidence type="ECO:0000256" key="1">
    <source>
        <dbReference type="ARBA" id="ARBA00004496"/>
    </source>
</evidence>
<evidence type="ECO:0000256" key="4">
    <source>
        <dbReference type="ARBA" id="ARBA00012268"/>
    </source>
</evidence>
<feature type="domain" description="Glycosyl hydrolase family 13 catalytic" evidence="15">
    <location>
        <begin position="133"/>
        <end position="476"/>
    </location>
</feature>
<evidence type="ECO:0000313" key="17">
    <source>
        <dbReference type="Proteomes" id="UP001416858"/>
    </source>
</evidence>
<comment type="caution">
    <text evidence="16">The sequence shown here is derived from an EMBL/GenBank/DDBJ whole genome shotgun (WGS) entry which is preliminary data.</text>
</comment>
<dbReference type="InterPro" id="IPR014756">
    <property type="entry name" value="Ig_E-set"/>
</dbReference>
<comment type="catalytic activity">
    <reaction evidence="12 14">
        <text>hydrolysis of (1-&gt;4)-alpha-D-glucosidic linkage in 4-alpha-D-[(1-&gt;4)-alpha-D-glucanosyl]n trehalose to yield trehalose and (1-&gt;4)-alpha-D-glucan.</text>
        <dbReference type="EC" id="3.2.1.141"/>
    </reaction>
</comment>
<proteinExistence type="inferred from homology"/>
<dbReference type="PIRSF" id="PIRSF006337">
    <property type="entry name" value="Trehalose_TreZ"/>
    <property type="match status" value="1"/>
</dbReference>
<accession>A0ABP9VM94</accession>
<dbReference type="Pfam" id="PF00128">
    <property type="entry name" value="Alpha-amylase"/>
    <property type="match status" value="1"/>
</dbReference>
<dbReference type="InterPro" id="IPR017853">
    <property type="entry name" value="GH"/>
</dbReference>